<name>A0A6C0EF19_9ZZZZ</name>
<sequence length="173" mass="20874">MEDKIKTWNDLINKYFLLEEECNTNINLINDIRNYLKNNLTYLCKDDIVFYSSIIDNSYFYLINSLKINQIKFLKDLNKIYIHINRNNKNNSILKIINLNKSDINLIINCYIKLKTDVTNLKKTNTIFKWIKDNIENLQQIEDDITETITYHIKLLEFLLEIIKLKYNFYNSN</sequence>
<accession>A0A6C0EF19</accession>
<dbReference type="AlphaFoldDB" id="A0A6C0EF19"/>
<organism evidence="1">
    <name type="scientific">viral metagenome</name>
    <dbReference type="NCBI Taxonomy" id="1070528"/>
    <lineage>
        <taxon>unclassified sequences</taxon>
        <taxon>metagenomes</taxon>
        <taxon>organismal metagenomes</taxon>
    </lineage>
</organism>
<dbReference type="EMBL" id="MN739807">
    <property type="protein sequence ID" value="QHT27020.1"/>
    <property type="molecule type" value="Genomic_DNA"/>
</dbReference>
<proteinExistence type="predicted"/>
<evidence type="ECO:0000313" key="1">
    <source>
        <dbReference type="EMBL" id="QHT27020.1"/>
    </source>
</evidence>
<reference evidence="1" key="1">
    <citation type="journal article" date="2020" name="Nature">
        <title>Giant virus diversity and host interactions through global metagenomics.</title>
        <authorList>
            <person name="Schulz F."/>
            <person name="Roux S."/>
            <person name="Paez-Espino D."/>
            <person name="Jungbluth S."/>
            <person name="Walsh D.A."/>
            <person name="Denef V.J."/>
            <person name="McMahon K.D."/>
            <person name="Konstantinidis K.T."/>
            <person name="Eloe-Fadrosh E.A."/>
            <person name="Kyrpides N.C."/>
            <person name="Woyke T."/>
        </authorList>
    </citation>
    <scope>NUCLEOTIDE SEQUENCE</scope>
    <source>
        <strain evidence="1">GVMAG-M-3300023179-2</strain>
    </source>
</reference>
<protein>
    <submittedName>
        <fullName evidence="1">Uncharacterized protein</fullName>
    </submittedName>
</protein>